<name>M6UMS5_9LEPT</name>
<dbReference type="InterPro" id="IPR000477">
    <property type="entry name" value="RT_dom"/>
</dbReference>
<keyword evidence="3" id="KW-0695">RNA-directed DNA polymerase</keyword>
<dbReference type="AlphaFoldDB" id="M6UMS5"/>
<keyword evidence="3" id="KW-0548">Nucleotidyltransferase</keyword>
<keyword evidence="3" id="KW-0808">Transferase</keyword>
<feature type="domain" description="Reverse transcriptase" evidence="2">
    <location>
        <begin position="1"/>
        <end position="198"/>
    </location>
</feature>
<dbReference type="EMBL" id="AHOQ02000018">
    <property type="protein sequence ID" value="EMO46432.1"/>
    <property type="molecule type" value="Genomic_DNA"/>
</dbReference>
<evidence type="ECO:0000256" key="1">
    <source>
        <dbReference type="ARBA" id="ARBA00034120"/>
    </source>
</evidence>
<accession>M6UMS5</accession>
<protein>
    <submittedName>
        <fullName evidence="3">RNA-directed DNA polymerase</fullName>
    </submittedName>
</protein>
<sequence length="442" mass="52153">MLYQVLTDSIAKEVESNLNRESVFSHVLAPDQPSMFEESSEAYHKFQQFISAKVDSFDYAIRTDVSAYFETINQHTLVNSLRNFRISPELANLLEVALSKWNELSSRGILQGMFPSDLLGNFYLSILDHSLEIEDIVYCRYVDDIVIFQYSKNECLKTLELVCDILRRLSLTLNDQKTYILKSKRVLHQETEFDALFLEVKQKLINDLFDERQSFKMTYGFQDDWDEYEEFIYQIEKEDGFNNEILESLYDKRDNAQWQRDNIIKYCIPLFLHFQSDYPIESINKEILDHPYLTKIFARYYSSFQRENQRITHLLEEIINSGDLIYDYQYLWLFSALLYRKTSMKKTIVRAIRILKDRNRHEALRAICSMIVAKFGDGNQKKMLRDVYSSESSVYVKASILFATQYFPSAEKSACRKAWKGHSELNVLIVKGFENQSALKKK</sequence>
<comment type="similarity">
    <text evidence="1">Belongs to the bacterial reverse transcriptase family.</text>
</comment>
<evidence type="ECO:0000259" key="2">
    <source>
        <dbReference type="PROSITE" id="PS50878"/>
    </source>
</evidence>
<organism evidence="3 4">
    <name type="scientific">Leptospira santarosai str. ZUN179</name>
    <dbReference type="NCBI Taxonomy" id="1049985"/>
    <lineage>
        <taxon>Bacteria</taxon>
        <taxon>Pseudomonadati</taxon>
        <taxon>Spirochaetota</taxon>
        <taxon>Spirochaetia</taxon>
        <taxon>Leptospirales</taxon>
        <taxon>Leptospiraceae</taxon>
        <taxon>Leptospira</taxon>
    </lineage>
</organism>
<evidence type="ECO:0000313" key="4">
    <source>
        <dbReference type="Proteomes" id="UP000012160"/>
    </source>
</evidence>
<dbReference type="PROSITE" id="PS50878">
    <property type="entry name" value="RT_POL"/>
    <property type="match status" value="1"/>
</dbReference>
<gene>
    <name evidence="3" type="ORF">LEP1GSC187_1286</name>
</gene>
<dbReference type="Gene3D" id="3.30.70.270">
    <property type="match status" value="1"/>
</dbReference>
<dbReference type="InterPro" id="IPR043502">
    <property type="entry name" value="DNA/RNA_pol_sf"/>
</dbReference>
<dbReference type="Proteomes" id="UP000012160">
    <property type="component" value="Unassembled WGS sequence"/>
</dbReference>
<reference evidence="3 4" key="1">
    <citation type="submission" date="2013-01" db="EMBL/GenBank/DDBJ databases">
        <authorList>
            <person name="Harkins D.M."/>
            <person name="Durkin A.S."/>
            <person name="Brinkac L.M."/>
            <person name="Haft D.H."/>
            <person name="Selengut J.D."/>
            <person name="Sanka R."/>
            <person name="DePew J."/>
            <person name="Purushe J."/>
            <person name="Matthias M.A."/>
            <person name="Vinetz J.M."/>
            <person name="Sutton G.G."/>
            <person name="Nierman W.C."/>
            <person name="Fouts D.E."/>
        </authorList>
    </citation>
    <scope>NUCLEOTIDE SEQUENCE [LARGE SCALE GENOMIC DNA]</scope>
    <source>
        <strain evidence="3 4">ZUN179</strain>
    </source>
</reference>
<dbReference type="RefSeq" id="WP_004481445.1">
    <property type="nucleotide sequence ID" value="NZ_AHOQ02000018.1"/>
</dbReference>
<dbReference type="PANTHER" id="PTHR34047:SF8">
    <property type="entry name" value="PROTEIN YKFC"/>
    <property type="match status" value="1"/>
</dbReference>
<proteinExistence type="inferred from homology"/>
<dbReference type="InterPro" id="IPR051083">
    <property type="entry name" value="GrpII_Intron_Splice-Mob/Def"/>
</dbReference>
<dbReference type="InterPro" id="IPR043128">
    <property type="entry name" value="Rev_trsase/Diguanyl_cyclase"/>
</dbReference>
<evidence type="ECO:0000313" key="3">
    <source>
        <dbReference type="EMBL" id="EMO46432.1"/>
    </source>
</evidence>
<dbReference type="CDD" id="cd01646">
    <property type="entry name" value="RT_Bac_retron_I"/>
    <property type="match status" value="1"/>
</dbReference>
<comment type="caution">
    <text evidence="3">The sequence shown here is derived from an EMBL/GenBank/DDBJ whole genome shotgun (WGS) entry which is preliminary data.</text>
</comment>
<dbReference type="SUPFAM" id="SSF56672">
    <property type="entry name" value="DNA/RNA polymerases"/>
    <property type="match status" value="1"/>
</dbReference>
<dbReference type="GO" id="GO:0003964">
    <property type="term" value="F:RNA-directed DNA polymerase activity"/>
    <property type="evidence" value="ECO:0007669"/>
    <property type="project" value="UniProtKB-KW"/>
</dbReference>
<dbReference type="Pfam" id="PF00078">
    <property type="entry name" value="RVT_1"/>
    <property type="match status" value="1"/>
</dbReference>
<dbReference type="PANTHER" id="PTHR34047">
    <property type="entry name" value="NUCLEAR INTRON MATURASE 1, MITOCHONDRIAL-RELATED"/>
    <property type="match status" value="1"/>
</dbReference>